<dbReference type="InterPro" id="IPR000212">
    <property type="entry name" value="DNA_helicase_UvrD/REP"/>
</dbReference>
<evidence type="ECO:0000256" key="4">
    <source>
        <dbReference type="ARBA" id="ARBA00022840"/>
    </source>
</evidence>
<feature type="region of interest" description="Disordered" evidence="6">
    <location>
        <begin position="106"/>
        <end position="128"/>
    </location>
</feature>
<feature type="binding site" evidence="5">
    <location>
        <begin position="256"/>
        <end position="263"/>
    </location>
    <ligand>
        <name>ATP</name>
        <dbReference type="ChEBI" id="CHEBI:30616"/>
    </ligand>
</feature>
<feature type="region of interest" description="Disordered" evidence="6">
    <location>
        <begin position="374"/>
        <end position="463"/>
    </location>
</feature>
<evidence type="ECO:0000256" key="1">
    <source>
        <dbReference type="ARBA" id="ARBA00022741"/>
    </source>
</evidence>
<dbReference type="PROSITE" id="PS51198">
    <property type="entry name" value="UVRD_HELICASE_ATP_BIND"/>
    <property type="match status" value="1"/>
</dbReference>
<evidence type="ECO:0000256" key="3">
    <source>
        <dbReference type="ARBA" id="ARBA00022806"/>
    </source>
</evidence>
<sequence>MAAHNATHTAPAVEARDGDGIRDREIRMEQEHLDRVYQRLEEKIHEAEFLMDDAAKRGQVGTPGALAERDAQVFRAGVHLNRLNSEFEDFLFGRIDLLLGKDGERGPDGAYTSVEPADDAVRSDEGGAPSAEIAETLHIGRLGVLDADYSPLVIDWRAPAAAPFYRSTPVAPGRVVRRRVIRSKGRRVLGVEDDLLRPELTATLDGTTLPVVGDGALMAALGRARSHTMRDIVASIQAEQDMVIRAPAASVTEVEGGPGTGKTAVALHRAAYLLYQDRRRYAGGILVVSPTPLLVAYTEGVLPSLGEEGQVAIRALGSLVEGEEAADWGGPKAPAEGADGEPGGPVGGDGRVYDEPAVARIKGSARMTKVLRRAARGALERPAPAAPGRRGGARRRDGAPQVRGAAGDAAQLSFEVAGAPADPAPGRTPAAEPLPAPGRPAAGPAAETAVSGPGGGGAGPVTPDRLRVVAFGRRVELDEQELRRIRQTALGGTAPVNLLRPRARRLLLDALWGRSGAGQRYTDPELAAEARQAFDEDITSEPEFLEFLDAWWPELTPRAVLAAMADEKRLGRWARRILTPREVRLLARSLKRLGPDGRGPLSVHDVALLDELNSVLGAPARPRRREVDPLDQLTGLEELTTYADRMSGGRARDERLREEARTDYAHVIVDEAQDLTPMQWRMVGRRGRHATWTVVGDPAQSSWSDPDEAAEARDEALGNRPRRRFTLTVNYRNPAEIAELAAKVLALAMPGMPAPEAVRSTGVVPRFVVAGTPDGDRVPGGGRGAVGNGAPDGAGAADLGACVRREASRLLAEVDGTVGVVVAMGRRAEARAWLAGLGGRVVALGSLEAKGLEYDATVVVSPAEIADESPAGLRVLYVALTRATQRLSVVSGERDMPDEAGVPDLLRD</sequence>
<name>A0ABS0NNF3_9ACTN</name>
<evidence type="ECO:0000259" key="7">
    <source>
        <dbReference type="PROSITE" id="PS51198"/>
    </source>
</evidence>
<keyword evidence="9" id="KW-1185">Reference proteome</keyword>
<protein>
    <submittedName>
        <fullName evidence="8">UvrD-helicase domain-containing protein</fullName>
    </submittedName>
</protein>
<dbReference type="Gene3D" id="3.40.50.300">
    <property type="entry name" value="P-loop containing nucleotide triphosphate hydrolases"/>
    <property type="match status" value="3"/>
</dbReference>
<feature type="region of interest" description="Disordered" evidence="6">
    <location>
        <begin position="696"/>
        <end position="716"/>
    </location>
</feature>
<keyword evidence="1 5" id="KW-0547">Nucleotide-binding</keyword>
<feature type="compositionally biased region" description="Low complexity" evidence="6">
    <location>
        <begin position="376"/>
        <end position="388"/>
    </location>
</feature>
<keyword evidence="4 5" id="KW-0067">ATP-binding</keyword>
<evidence type="ECO:0000313" key="8">
    <source>
        <dbReference type="EMBL" id="MBH5336708.1"/>
    </source>
</evidence>
<organism evidence="8 9">
    <name type="scientific">Streptomyces pactum</name>
    <dbReference type="NCBI Taxonomy" id="68249"/>
    <lineage>
        <taxon>Bacteria</taxon>
        <taxon>Bacillati</taxon>
        <taxon>Actinomycetota</taxon>
        <taxon>Actinomycetes</taxon>
        <taxon>Kitasatosporales</taxon>
        <taxon>Streptomycetaceae</taxon>
        <taxon>Streptomyces</taxon>
    </lineage>
</organism>
<proteinExistence type="predicted"/>
<keyword evidence="3 5" id="KW-0347">Helicase</keyword>
<dbReference type="InterPro" id="IPR014016">
    <property type="entry name" value="UvrD-like_ATP-bd"/>
</dbReference>
<dbReference type="EMBL" id="JACYXC010000001">
    <property type="protein sequence ID" value="MBH5336708.1"/>
    <property type="molecule type" value="Genomic_DNA"/>
</dbReference>
<dbReference type="Proteomes" id="UP000807371">
    <property type="component" value="Unassembled WGS sequence"/>
</dbReference>
<dbReference type="InterPro" id="IPR027417">
    <property type="entry name" value="P-loop_NTPase"/>
</dbReference>
<dbReference type="Pfam" id="PF00580">
    <property type="entry name" value="UvrD-helicase"/>
    <property type="match status" value="1"/>
</dbReference>
<dbReference type="PANTHER" id="PTHR11070:SF45">
    <property type="entry name" value="DNA 3'-5' HELICASE"/>
    <property type="match status" value="1"/>
</dbReference>
<feature type="compositionally biased region" description="Basic and acidic residues" evidence="6">
    <location>
        <begin position="14"/>
        <end position="23"/>
    </location>
</feature>
<feature type="region of interest" description="Disordered" evidence="6">
    <location>
        <begin position="324"/>
        <end position="351"/>
    </location>
</feature>
<accession>A0ABS0NNF3</accession>
<evidence type="ECO:0000256" key="5">
    <source>
        <dbReference type="PROSITE-ProRule" id="PRU00560"/>
    </source>
</evidence>
<dbReference type="SUPFAM" id="SSF52540">
    <property type="entry name" value="P-loop containing nucleoside triphosphate hydrolases"/>
    <property type="match status" value="1"/>
</dbReference>
<feature type="region of interest" description="Disordered" evidence="6">
    <location>
        <begin position="1"/>
        <end position="23"/>
    </location>
</feature>
<comment type="caution">
    <text evidence="8">The sequence shown here is derived from an EMBL/GenBank/DDBJ whole genome shotgun (WGS) entry which is preliminary data.</text>
</comment>
<reference evidence="8 9" key="1">
    <citation type="submission" date="2020-09" db="EMBL/GenBank/DDBJ databases">
        <title>Biosynthesis of the nuclear factor of activated T cells inhibitor NFAT-133 and its congeners in Streptomyces pactum.</title>
        <authorList>
            <person name="Zhou W."/>
            <person name="Posri P."/>
            <person name="Abugrain M.E."/>
            <person name="Weisberg A.J."/>
            <person name="Chang J.H."/>
            <person name="Mahmud T."/>
        </authorList>
    </citation>
    <scope>NUCLEOTIDE SEQUENCE [LARGE SCALE GENOMIC DNA]</scope>
    <source>
        <strain evidence="8 9">ATCC 27456</strain>
    </source>
</reference>
<dbReference type="PANTHER" id="PTHR11070">
    <property type="entry name" value="UVRD / RECB / PCRA DNA HELICASE FAMILY MEMBER"/>
    <property type="match status" value="1"/>
</dbReference>
<evidence type="ECO:0000313" key="9">
    <source>
        <dbReference type="Proteomes" id="UP000807371"/>
    </source>
</evidence>
<feature type="domain" description="UvrD-like helicase ATP-binding" evidence="7">
    <location>
        <begin position="235"/>
        <end position="734"/>
    </location>
</feature>
<feature type="compositionally biased region" description="Low complexity" evidence="6">
    <location>
        <begin position="439"/>
        <end position="449"/>
    </location>
</feature>
<evidence type="ECO:0000256" key="6">
    <source>
        <dbReference type="SAM" id="MobiDB-lite"/>
    </source>
</evidence>
<keyword evidence="2 5" id="KW-0378">Hydrolase</keyword>
<dbReference type="RefSeq" id="WP_197990081.1">
    <property type="nucleotide sequence ID" value="NZ_JACYXC010000001.1"/>
</dbReference>
<gene>
    <name evidence="8" type="ORF">IHE55_18800</name>
</gene>
<evidence type="ECO:0000256" key="2">
    <source>
        <dbReference type="ARBA" id="ARBA00022801"/>
    </source>
</evidence>
<feature type="compositionally biased region" description="Gly residues" evidence="6">
    <location>
        <begin position="340"/>
        <end position="350"/>
    </location>
</feature>